<dbReference type="OrthoDB" id="265717at2759"/>
<gene>
    <name evidence="2" type="ORF">SEPMUDRAFT_151398</name>
</gene>
<feature type="compositionally biased region" description="Basic and acidic residues" evidence="1">
    <location>
        <begin position="196"/>
        <end position="226"/>
    </location>
</feature>
<protein>
    <submittedName>
        <fullName evidence="2">Uncharacterized protein</fullName>
    </submittedName>
</protein>
<sequence>MRQQITLNQKLRMEGSRKGEEGAYRRPLITARLRALFLETYQFHTGTQECFYSIGGNNAGYNPDTSLDFQERFELICDLLRKNKRMVMDVIEGRGVKSVVANPKGYNKRKVSNNLCNEDKKEIMGKGKDRIESEEPVKKRRRRGGGKLGTVVEEGDDEVVEDDEHREAAAVAGPSKRPKRATGRNTAAAAAAAAAARKDAQQQVEREDPAEAELREALRSDGKEQNEFDFSIDFPGLDFGADAFI</sequence>
<dbReference type="STRING" id="692275.N1QDC6"/>
<dbReference type="eggNOG" id="ENOG502TDHZ">
    <property type="taxonomic scope" value="Eukaryota"/>
</dbReference>
<organism evidence="2 3">
    <name type="scientific">Sphaerulina musiva (strain SO2202)</name>
    <name type="common">Poplar stem canker fungus</name>
    <name type="synonym">Septoria musiva</name>
    <dbReference type="NCBI Taxonomy" id="692275"/>
    <lineage>
        <taxon>Eukaryota</taxon>
        <taxon>Fungi</taxon>
        <taxon>Dikarya</taxon>
        <taxon>Ascomycota</taxon>
        <taxon>Pezizomycotina</taxon>
        <taxon>Dothideomycetes</taxon>
        <taxon>Dothideomycetidae</taxon>
        <taxon>Mycosphaerellales</taxon>
        <taxon>Mycosphaerellaceae</taxon>
        <taxon>Sphaerulina</taxon>
    </lineage>
</organism>
<evidence type="ECO:0000313" key="3">
    <source>
        <dbReference type="Proteomes" id="UP000016931"/>
    </source>
</evidence>
<dbReference type="GeneID" id="27903930"/>
<evidence type="ECO:0000313" key="2">
    <source>
        <dbReference type="EMBL" id="EMF09331.1"/>
    </source>
</evidence>
<dbReference type="AlphaFoldDB" id="N1QDC6"/>
<dbReference type="RefSeq" id="XP_016757452.1">
    <property type="nucleotide sequence ID" value="XM_016906793.1"/>
</dbReference>
<name>N1QDC6_SPHMS</name>
<feature type="compositionally biased region" description="Basic and acidic residues" evidence="1">
    <location>
        <begin position="124"/>
        <end position="137"/>
    </location>
</feature>
<keyword evidence="3" id="KW-1185">Reference proteome</keyword>
<reference evidence="2 3" key="1">
    <citation type="journal article" date="2012" name="PLoS Pathog.">
        <title>Diverse lifestyles and strategies of plant pathogenesis encoded in the genomes of eighteen Dothideomycetes fungi.</title>
        <authorList>
            <person name="Ohm R.A."/>
            <person name="Feau N."/>
            <person name="Henrissat B."/>
            <person name="Schoch C.L."/>
            <person name="Horwitz B.A."/>
            <person name="Barry K.W."/>
            <person name="Condon B.J."/>
            <person name="Copeland A.C."/>
            <person name="Dhillon B."/>
            <person name="Glaser F."/>
            <person name="Hesse C.N."/>
            <person name="Kosti I."/>
            <person name="LaButti K."/>
            <person name="Lindquist E.A."/>
            <person name="Lucas S."/>
            <person name="Salamov A.A."/>
            <person name="Bradshaw R.E."/>
            <person name="Ciuffetti L."/>
            <person name="Hamelin R.C."/>
            <person name="Kema G.H.J."/>
            <person name="Lawrence C."/>
            <person name="Scott J.A."/>
            <person name="Spatafora J.W."/>
            <person name="Turgeon B.G."/>
            <person name="de Wit P.J.G.M."/>
            <person name="Zhong S."/>
            <person name="Goodwin S.B."/>
            <person name="Grigoriev I.V."/>
        </authorList>
    </citation>
    <scope>NUCLEOTIDE SEQUENCE [LARGE SCALE GENOMIC DNA]</scope>
    <source>
        <strain evidence="2 3">SO2202</strain>
    </source>
</reference>
<dbReference type="HOGENOM" id="CLU_1134166_0_0_1"/>
<accession>N1QDC6</accession>
<dbReference type="Proteomes" id="UP000016931">
    <property type="component" value="Unassembled WGS sequence"/>
</dbReference>
<evidence type="ECO:0000256" key="1">
    <source>
        <dbReference type="SAM" id="MobiDB-lite"/>
    </source>
</evidence>
<feature type="compositionally biased region" description="Acidic residues" evidence="1">
    <location>
        <begin position="153"/>
        <end position="162"/>
    </location>
</feature>
<feature type="region of interest" description="Disordered" evidence="1">
    <location>
        <begin position="124"/>
        <end position="232"/>
    </location>
</feature>
<proteinExistence type="predicted"/>
<dbReference type="EMBL" id="KB456269">
    <property type="protein sequence ID" value="EMF09331.1"/>
    <property type="molecule type" value="Genomic_DNA"/>
</dbReference>